<dbReference type="SUPFAM" id="SSF53098">
    <property type="entry name" value="Ribonuclease H-like"/>
    <property type="match status" value="1"/>
</dbReference>
<dbReference type="EMBL" id="BGPR01224551">
    <property type="protein sequence ID" value="GBN69298.1"/>
    <property type="molecule type" value="Genomic_DNA"/>
</dbReference>
<evidence type="ECO:0000313" key="1">
    <source>
        <dbReference type="EMBL" id="GBN69298.1"/>
    </source>
</evidence>
<dbReference type="InterPro" id="IPR036397">
    <property type="entry name" value="RNaseH_sf"/>
</dbReference>
<organism evidence="1 2">
    <name type="scientific">Araneus ventricosus</name>
    <name type="common">Orbweaver spider</name>
    <name type="synonym">Epeira ventricosa</name>
    <dbReference type="NCBI Taxonomy" id="182803"/>
    <lineage>
        <taxon>Eukaryota</taxon>
        <taxon>Metazoa</taxon>
        <taxon>Ecdysozoa</taxon>
        <taxon>Arthropoda</taxon>
        <taxon>Chelicerata</taxon>
        <taxon>Arachnida</taxon>
        <taxon>Araneae</taxon>
        <taxon>Araneomorphae</taxon>
        <taxon>Entelegynae</taxon>
        <taxon>Araneoidea</taxon>
        <taxon>Araneidae</taxon>
        <taxon>Araneus</taxon>
    </lineage>
</organism>
<dbReference type="Gene3D" id="3.30.420.10">
    <property type="entry name" value="Ribonuclease H-like superfamily/Ribonuclease H"/>
    <property type="match status" value="1"/>
</dbReference>
<accession>A0A4Y2R125</accession>
<evidence type="ECO:0000313" key="2">
    <source>
        <dbReference type="Proteomes" id="UP000499080"/>
    </source>
</evidence>
<dbReference type="Proteomes" id="UP000499080">
    <property type="component" value="Unassembled WGS sequence"/>
</dbReference>
<gene>
    <name evidence="1" type="ORF">AVEN_163210_1</name>
</gene>
<evidence type="ECO:0008006" key="3">
    <source>
        <dbReference type="Google" id="ProtNLM"/>
    </source>
</evidence>
<reference evidence="1 2" key="1">
    <citation type="journal article" date="2019" name="Sci. Rep.">
        <title>Orb-weaving spider Araneus ventricosus genome elucidates the spidroin gene catalogue.</title>
        <authorList>
            <person name="Kono N."/>
            <person name="Nakamura H."/>
            <person name="Ohtoshi R."/>
            <person name="Moran D.A.P."/>
            <person name="Shinohara A."/>
            <person name="Yoshida Y."/>
            <person name="Fujiwara M."/>
            <person name="Mori M."/>
            <person name="Tomita M."/>
            <person name="Arakawa K."/>
        </authorList>
    </citation>
    <scope>NUCLEOTIDE SEQUENCE [LARGE SCALE GENOMIC DNA]</scope>
</reference>
<dbReference type="AlphaFoldDB" id="A0A4Y2R125"/>
<keyword evidence="2" id="KW-1185">Reference proteome</keyword>
<dbReference type="GO" id="GO:0003676">
    <property type="term" value="F:nucleic acid binding"/>
    <property type="evidence" value="ECO:0007669"/>
    <property type="project" value="InterPro"/>
</dbReference>
<comment type="caution">
    <text evidence="1">The sequence shown here is derived from an EMBL/GenBank/DDBJ whole genome shotgun (WGS) entry which is preliminary data.</text>
</comment>
<name>A0A4Y2R125_ARAVE</name>
<sequence length="95" mass="10394">MSLDDGGNVNTGLRIYTYGSKTEKGVGATFCVLTDVNITHRWTTRLSLRNTVFQAEILALLKAVEYADALPTLQRTILIDNQASIKSAANPKSHN</sequence>
<dbReference type="OrthoDB" id="3547074at2759"/>
<dbReference type="InterPro" id="IPR012337">
    <property type="entry name" value="RNaseH-like_sf"/>
</dbReference>
<protein>
    <recommendedName>
        <fullName evidence="3">RNase H type-1 domain-containing protein</fullName>
    </recommendedName>
</protein>
<proteinExistence type="predicted"/>